<dbReference type="SUPFAM" id="SSF50156">
    <property type="entry name" value="PDZ domain-like"/>
    <property type="match status" value="1"/>
</dbReference>
<dbReference type="InterPro" id="IPR045175">
    <property type="entry name" value="M28_fam"/>
</dbReference>
<dbReference type="GO" id="GO:0008235">
    <property type="term" value="F:metalloexopeptidase activity"/>
    <property type="evidence" value="ECO:0007669"/>
    <property type="project" value="InterPro"/>
</dbReference>
<feature type="domain" description="PDZ" evidence="3">
    <location>
        <begin position="341"/>
        <end position="406"/>
    </location>
</feature>
<dbReference type="PANTHER" id="PTHR12147">
    <property type="entry name" value="METALLOPEPTIDASE M28 FAMILY MEMBER"/>
    <property type="match status" value="1"/>
</dbReference>
<proteinExistence type="predicted"/>
<feature type="chain" id="PRO_5020238692" evidence="1">
    <location>
        <begin position="20"/>
        <end position="408"/>
    </location>
</feature>
<keyword evidence="1" id="KW-0732">Signal</keyword>
<dbReference type="InterPro" id="IPR036034">
    <property type="entry name" value="PDZ_sf"/>
</dbReference>
<dbReference type="EMBL" id="SMFL01000001">
    <property type="protein sequence ID" value="TDE18166.1"/>
    <property type="molecule type" value="Genomic_DNA"/>
</dbReference>
<dbReference type="Pfam" id="PF13180">
    <property type="entry name" value="PDZ_2"/>
    <property type="match status" value="1"/>
</dbReference>
<dbReference type="Gene3D" id="3.40.630.10">
    <property type="entry name" value="Zn peptidases"/>
    <property type="match status" value="1"/>
</dbReference>
<keyword evidence="5" id="KW-1185">Reference proteome</keyword>
<evidence type="ECO:0000259" key="3">
    <source>
        <dbReference type="Pfam" id="PF13180"/>
    </source>
</evidence>
<dbReference type="PANTHER" id="PTHR12147:SF26">
    <property type="entry name" value="PEPTIDASE M28 DOMAIN-CONTAINING PROTEIN"/>
    <property type="match status" value="1"/>
</dbReference>
<sequence length="408" mass="43994">MKKILSLLFIIASITTAFAQQFKVEDIKKHITFLASDDLEGRGTGSLGEIKAANYLADQFRIIGLKPAGTDKSFFQPFQVTYSVDGYAHQVTGRNVVGFLDNGAAKTIIVGGHYDHLGKGYQSGSLSPDSKNKIHNGADDNASGTTGVIELAKYFAGNSKVEKHNFLFMAFSGEELGLLGSKYFTDSPTVPLTSISAMVNMDMIGRLDEAKGLIISGWGTSPVWGKIIPEQAAKQNIRYTVDSSGVGASDHTSFYLKNIPVVQFFTGSHGDYHKTSDDTDKINLAGEAKILTLIAGVLEKTDQETTEPEFFSAGNPHSGQTTSNFKVTLGVMPDYSYSGKGLKIDGVSKARPAEAAGIQAGDVILKLAGKDIATIYDYMEILGEHEKGQTVEAEFLRGKDKKTVKITF</sequence>
<reference evidence="4 5" key="1">
    <citation type="submission" date="2019-03" db="EMBL/GenBank/DDBJ databases">
        <title>Dyadobacter AR-3-6 sp. nov., isolated from arctic soil.</title>
        <authorList>
            <person name="Chaudhary D.K."/>
        </authorList>
    </citation>
    <scope>NUCLEOTIDE SEQUENCE [LARGE SCALE GENOMIC DNA]</scope>
    <source>
        <strain evidence="4 5">AR-3-6</strain>
    </source>
</reference>
<dbReference type="OrthoDB" id="1521787at2"/>
<dbReference type="Gene3D" id="2.30.42.10">
    <property type="match status" value="1"/>
</dbReference>
<accession>A0A4R5DUF2</accession>
<organism evidence="4 5">
    <name type="scientific">Dyadobacter psychrotolerans</name>
    <dbReference type="NCBI Taxonomy" id="2541721"/>
    <lineage>
        <taxon>Bacteria</taxon>
        <taxon>Pseudomonadati</taxon>
        <taxon>Bacteroidota</taxon>
        <taxon>Cytophagia</taxon>
        <taxon>Cytophagales</taxon>
        <taxon>Spirosomataceae</taxon>
        <taxon>Dyadobacter</taxon>
    </lineage>
</organism>
<evidence type="ECO:0000256" key="1">
    <source>
        <dbReference type="SAM" id="SignalP"/>
    </source>
</evidence>
<dbReference type="Proteomes" id="UP000294850">
    <property type="component" value="Unassembled WGS sequence"/>
</dbReference>
<dbReference type="RefSeq" id="WP_131955815.1">
    <property type="nucleotide sequence ID" value="NZ_SMFL01000001.1"/>
</dbReference>
<dbReference type="InterPro" id="IPR001478">
    <property type="entry name" value="PDZ"/>
</dbReference>
<evidence type="ECO:0000259" key="2">
    <source>
        <dbReference type="Pfam" id="PF04389"/>
    </source>
</evidence>
<dbReference type="SUPFAM" id="SSF53187">
    <property type="entry name" value="Zn-dependent exopeptidases"/>
    <property type="match status" value="1"/>
</dbReference>
<dbReference type="GO" id="GO:0006508">
    <property type="term" value="P:proteolysis"/>
    <property type="evidence" value="ECO:0007669"/>
    <property type="project" value="InterPro"/>
</dbReference>
<dbReference type="Pfam" id="PF04389">
    <property type="entry name" value="Peptidase_M28"/>
    <property type="match status" value="1"/>
</dbReference>
<evidence type="ECO:0000313" key="4">
    <source>
        <dbReference type="EMBL" id="TDE18166.1"/>
    </source>
</evidence>
<feature type="signal peptide" evidence="1">
    <location>
        <begin position="1"/>
        <end position="19"/>
    </location>
</feature>
<protein>
    <submittedName>
        <fullName evidence="4">M28 family peptidase</fullName>
    </submittedName>
</protein>
<dbReference type="InterPro" id="IPR007484">
    <property type="entry name" value="Peptidase_M28"/>
</dbReference>
<dbReference type="AlphaFoldDB" id="A0A4R5DUF2"/>
<evidence type="ECO:0000313" key="5">
    <source>
        <dbReference type="Proteomes" id="UP000294850"/>
    </source>
</evidence>
<gene>
    <name evidence="4" type="ORF">E0F88_01070</name>
</gene>
<name>A0A4R5DUF2_9BACT</name>
<feature type="domain" description="Peptidase M28" evidence="2">
    <location>
        <begin position="95"/>
        <end position="295"/>
    </location>
</feature>
<comment type="caution">
    <text evidence="4">The sequence shown here is derived from an EMBL/GenBank/DDBJ whole genome shotgun (WGS) entry which is preliminary data.</text>
</comment>